<feature type="compositionally biased region" description="Basic and acidic residues" evidence="3">
    <location>
        <begin position="241"/>
        <end position="263"/>
    </location>
</feature>
<evidence type="ECO:0000313" key="4">
    <source>
        <dbReference type="EMBL" id="KAG2187133.1"/>
    </source>
</evidence>
<dbReference type="GO" id="GO:0061499">
    <property type="term" value="C:outer plaque of mitotic spindle pole body"/>
    <property type="evidence" value="ECO:0007669"/>
    <property type="project" value="TreeGrafter"/>
</dbReference>
<dbReference type="InterPro" id="IPR052574">
    <property type="entry name" value="CDIRP"/>
</dbReference>
<evidence type="ECO:0000256" key="2">
    <source>
        <dbReference type="ARBA" id="ARBA00022737"/>
    </source>
</evidence>
<dbReference type="GO" id="GO:0035591">
    <property type="term" value="F:signaling adaptor activity"/>
    <property type="evidence" value="ECO:0007669"/>
    <property type="project" value="TreeGrafter"/>
</dbReference>
<evidence type="ECO:0000256" key="1">
    <source>
        <dbReference type="ARBA" id="ARBA00022614"/>
    </source>
</evidence>
<dbReference type="InterPro" id="IPR003591">
    <property type="entry name" value="Leu-rich_rpt_typical-subtyp"/>
</dbReference>
<feature type="region of interest" description="Disordered" evidence="3">
    <location>
        <begin position="77"/>
        <end position="103"/>
    </location>
</feature>
<dbReference type="Pfam" id="PF13855">
    <property type="entry name" value="LRR_8"/>
    <property type="match status" value="1"/>
</dbReference>
<sequence>MSGAAIRSQAPFNVQRKVTTASDNPMAKKIPNKKSSNRLKKDTAQSGSIRPNAKLLTEQSPKHSLALVDTLQVRMPAPSDTSVHESSSSSFLENISNDDLEGSSSFDLNTSLGRDMTDIMLEVGLSNDLANDNTDQSKHTMEDSLYIQSPSIIETSPSNVDSVVLRDSPTPLEDSDNYTHDLTQFIKEARNWTPRNKERNIEIRAENIVDPPNTSHNINDIEQRQVRQFVEKLKRAVSTHSIKESDKELDTQHDSQSETRRNSDQALHITQQSSIWDEPKPFPSDLSDSGSEEHSHETPSFSAFRRPQLNNRQSSDADINATWVKDKDNAPIGWLSRHQKGHFANTEFACPVPAKYIPRIKQDLNEMVSNVSIETNEEANSTPCEATVTESPPDANCIIPSSTIADVTSPSMTEGSSLINNSTYDPVIVNIIPDADANSTVPSPSLSNDERSEITDASSDIDAFNEPSVHSTSALLENIPYHELMFGENAKDSMVDTNLDATPENMLQSQQARPRTHVFQKHTYSFSHDMSIATGGCNKDLTMGPEKLTQTSSTAISFNQTYPHIDIDPIKQVFQRMVTVHDHHDDGRPQAAHIALRGEINDGMVVRKEDEQDISLGVIVEHLARLRPYEEWSSIRYLDLSHQNLSAISGLRDCVPLLEVLNIITDCSSLRDLHDLHYLNISQNMLENLQELSTLRNMQELHAEKNLISSWSGVKHMKLLVRLNLSHNRLRDLSLSGSSLHSLEMLNLAFNRIERLENLEHLTSLRAINLGKCILSSKSETSELLTFCPYCEDHNEIKWMNIYQTLPSLELLRLSFNRLKIMDASPFPSVKTLYLDDNQLMTVRNLSVMVHLDSFSMRDQGGHKIDMDISQLRRVRKLFLSGNALPNLQEFQNFTNLEYLELCSTQLENLPNDFSLHFPNLVVLYLAGNYLGDIAPLAGCSQLQKLVLVDNRLDNLKTTTQILKQLHSLSYLDLR</sequence>
<dbReference type="SMART" id="SM00365">
    <property type="entry name" value="LRR_SD22"/>
    <property type="match status" value="6"/>
</dbReference>
<dbReference type="Proteomes" id="UP000612746">
    <property type="component" value="Unassembled WGS sequence"/>
</dbReference>
<keyword evidence="1" id="KW-0433">Leucine-rich repeat</keyword>
<gene>
    <name evidence="4" type="ORF">INT44_004803</name>
</gene>
<dbReference type="GO" id="GO:0031028">
    <property type="term" value="P:septation initiation signaling"/>
    <property type="evidence" value="ECO:0007669"/>
    <property type="project" value="TreeGrafter"/>
</dbReference>
<feature type="compositionally biased region" description="Polar residues" evidence="3">
    <location>
        <begin position="10"/>
        <end position="23"/>
    </location>
</feature>
<dbReference type="InterPro" id="IPR001611">
    <property type="entry name" value="Leu-rich_rpt"/>
</dbReference>
<dbReference type="AlphaFoldDB" id="A0A8H7UPD1"/>
<dbReference type="SUPFAM" id="SSF52047">
    <property type="entry name" value="RNI-like"/>
    <property type="match status" value="1"/>
</dbReference>
<evidence type="ECO:0000256" key="3">
    <source>
        <dbReference type="SAM" id="MobiDB-lite"/>
    </source>
</evidence>
<proteinExistence type="predicted"/>
<evidence type="ECO:0000313" key="5">
    <source>
        <dbReference type="Proteomes" id="UP000612746"/>
    </source>
</evidence>
<feature type="compositionally biased region" description="Low complexity" evidence="3">
    <location>
        <begin position="79"/>
        <end position="95"/>
    </location>
</feature>
<dbReference type="SMART" id="SM00369">
    <property type="entry name" value="LRR_TYP"/>
    <property type="match status" value="6"/>
</dbReference>
<reference evidence="4" key="1">
    <citation type="submission" date="2020-12" db="EMBL/GenBank/DDBJ databases">
        <title>Metabolic potential, ecology and presence of endohyphal bacteria is reflected in genomic diversity of Mucoromycotina.</title>
        <authorList>
            <person name="Muszewska A."/>
            <person name="Okrasinska A."/>
            <person name="Steczkiewicz K."/>
            <person name="Drgas O."/>
            <person name="Orlowska M."/>
            <person name="Perlinska-Lenart U."/>
            <person name="Aleksandrzak-Piekarczyk T."/>
            <person name="Szatraj K."/>
            <person name="Zielenkiewicz U."/>
            <person name="Pilsyk S."/>
            <person name="Malc E."/>
            <person name="Mieczkowski P."/>
            <person name="Kruszewska J.S."/>
            <person name="Biernat P."/>
            <person name="Pawlowska J."/>
        </authorList>
    </citation>
    <scope>NUCLEOTIDE SEQUENCE</scope>
    <source>
        <strain evidence="4">WA0000051536</strain>
    </source>
</reference>
<dbReference type="EMBL" id="JAEPRA010000003">
    <property type="protein sequence ID" value="KAG2187133.1"/>
    <property type="molecule type" value="Genomic_DNA"/>
</dbReference>
<accession>A0A8H7UPD1</accession>
<dbReference type="PANTHER" id="PTHR47566:SF1">
    <property type="entry name" value="PROTEIN NUD1"/>
    <property type="match status" value="1"/>
</dbReference>
<protein>
    <recommendedName>
        <fullName evidence="6">Septation initiation network scaffold protein cdc11</fullName>
    </recommendedName>
</protein>
<evidence type="ECO:0008006" key="6">
    <source>
        <dbReference type="Google" id="ProtNLM"/>
    </source>
</evidence>
<comment type="caution">
    <text evidence="4">The sequence shown here is derived from an EMBL/GenBank/DDBJ whole genome shotgun (WGS) entry which is preliminary data.</text>
</comment>
<dbReference type="InterPro" id="IPR032675">
    <property type="entry name" value="LRR_dom_sf"/>
</dbReference>
<keyword evidence="2" id="KW-0677">Repeat</keyword>
<keyword evidence="5" id="KW-1185">Reference proteome</keyword>
<feature type="compositionally biased region" description="Polar residues" evidence="3">
    <location>
        <begin position="264"/>
        <end position="275"/>
    </location>
</feature>
<dbReference type="OrthoDB" id="7451790at2759"/>
<dbReference type="GO" id="GO:1902412">
    <property type="term" value="P:regulation of mitotic cytokinesis"/>
    <property type="evidence" value="ECO:0007669"/>
    <property type="project" value="TreeGrafter"/>
</dbReference>
<feature type="region of interest" description="Disordered" evidence="3">
    <location>
        <begin position="238"/>
        <end position="316"/>
    </location>
</feature>
<dbReference type="PANTHER" id="PTHR47566">
    <property type="match status" value="1"/>
</dbReference>
<organism evidence="4 5">
    <name type="scientific">Umbelopsis vinacea</name>
    <dbReference type="NCBI Taxonomy" id="44442"/>
    <lineage>
        <taxon>Eukaryota</taxon>
        <taxon>Fungi</taxon>
        <taxon>Fungi incertae sedis</taxon>
        <taxon>Mucoromycota</taxon>
        <taxon>Mucoromycotina</taxon>
        <taxon>Umbelopsidomycetes</taxon>
        <taxon>Umbelopsidales</taxon>
        <taxon>Umbelopsidaceae</taxon>
        <taxon>Umbelopsis</taxon>
    </lineage>
</organism>
<dbReference type="PROSITE" id="PS51450">
    <property type="entry name" value="LRR"/>
    <property type="match status" value="3"/>
</dbReference>
<name>A0A8H7UPD1_9FUNG</name>
<dbReference type="Gene3D" id="3.80.10.10">
    <property type="entry name" value="Ribonuclease Inhibitor"/>
    <property type="match status" value="2"/>
</dbReference>
<dbReference type="SUPFAM" id="SSF52058">
    <property type="entry name" value="L domain-like"/>
    <property type="match status" value="1"/>
</dbReference>
<feature type="region of interest" description="Disordered" evidence="3">
    <location>
        <begin position="1"/>
        <end position="61"/>
    </location>
</feature>